<dbReference type="HOGENOM" id="CLU_688188_0_0_10"/>
<protein>
    <submittedName>
        <fullName evidence="1">Uncharacterized protein</fullName>
    </submittedName>
</protein>
<sequence length="400" mass="46717">MFVHIHIPIIDCRSLCSSFQRLKRPVFPIPEENDFIRNFGKVSLNYIPALPCYAGEDWFFRGENTVRFKELPRFRIRIGKQYYNCQSKFRRLFCNGKMANRYEVGLEFTGMRVYANQLVDHLFSLGVKVKNCEKGYTPTTLLAVGKFLPAIYDYSTSNQPLHDDLRVSCGETLCILESAAGEIVFRPQHAELVLKFPKQGLSLYHFVYTRANTKIHCWIIQKWLTADARFASKLRNALFQVHLESQSLIQAYKFLILNDDPQKLNKEAFLRFVTDIQAKLKRRSRFTISTERIVNIALKATHALQPAQMTKMIDMVDRIGDKYQTADFLELMSPLTIAEWKEEIERELQKNWSPGTKTQLEYLKEACSSSSFKQFIRFIVQYKGEIWDIAKDIITDRLKK</sequence>
<organism evidence="1 2">
    <name type="scientific">Alistipes finegoldii (strain DSM 17242 / JCM 16770 / CCUG 46020 / CIP 107999 / KCTC 15236 / AHN 2437)</name>
    <dbReference type="NCBI Taxonomy" id="679935"/>
    <lineage>
        <taxon>Bacteria</taxon>
        <taxon>Pseudomonadati</taxon>
        <taxon>Bacteroidota</taxon>
        <taxon>Bacteroidia</taxon>
        <taxon>Bacteroidales</taxon>
        <taxon>Rikenellaceae</taxon>
        <taxon>Alistipes</taxon>
    </lineage>
</organism>
<name>I3YN86_ALIFI</name>
<reference evidence="2" key="1">
    <citation type="journal article" date="2013" name="Stand. Genomic Sci.">
        <title>Complete genome sequence of the bile-resistant pigment-producing anaerobe Alistipes finegoldii type strain (AHN2437(T)).</title>
        <authorList>
            <person name="Mavromatis K."/>
            <person name="Stackebrandt E."/>
            <person name="Munk C."/>
            <person name="Lapidus A."/>
            <person name="Nolan M."/>
            <person name="Lucas S."/>
            <person name="Hammon N."/>
            <person name="Deshpande S."/>
            <person name="Cheng J.F."/>
            <person name="Tapia R."/>
            <person name="Goodwin L.A."/>
            <person name="Pitluck S."/>
            <person name="Liolios K."/>
            <person name="Pagani I."/>
            <person name="Ivanova N."/>
            <person name="Mikhailova N."/>
            <person name="Huntemann M."/>
            <person name="Pati A."/>
            <person name="Chen A."/>
            <person name="Palaniappan K."/>
            <person name="Land M."/>
            <person name="Hauser L."/>
            <person name="Rohde M."/>
            <person name="Gronow S."/>
            <person name="Goker M."/>
            <person name="Detter J.C."/>
            <person name="Bristow J."/>
            <person name="Eisen J.A."/>
            <person name="Markowitz V."/>
            <person name="Hugenholtz P."/>
            <person name="Kyrpides N.C."/>
            <person name="Klenk H.P."/>
            <person name="Woyke T."/>
        </authorList>
    </citation>
    <scope>NUCLEOTIDE SEQUENCE</scope>
    <source>
        <strain evidence="2">DSM 17242 / JCM 16770 / AHN 2437 / CCUG 46020 / CIP 107999</strain>
    </source>
</reference>
<dbReference type="Proteomes" id="UP000006052">
    <property type="component" value="Chromosome"/>
</dbReference>
<proteinExistence type="predicted"/>
<dbReference type="EMBL" id="CP003274">
    <property type="protein sequence ID" value="AFL78454.1"/>
    <property type="molecule type" value="Genomic_DNA"/>
</dbReference>
<evidence type="ECO:0000313" key="1">
    <source>
        <dbReference type="EMBL" id="AFL78454.1"/>
    </source>
</evidence>
<dbReference type="PATRIC" id="fig|679935.3.peg.2085"/>
<dbReference type="KEGG" id="afd:Alfi_2167"/>
<evidence type="ECO:0000313" key="2">
    <source>
        <dbReference type="Proteomes" id="UP000006052"/>
    </source>
</evidence>
<dbReference type="AlphaFoldDB" id="I3YN86"/>
<gene>
    <name evidence="1" type="ordered locus">Alfi_2167</name>
</gene>
<accession>I3YN86</accession>